<protein>
    <submittedName>
        <fullName evidence="4">GNAT family N-acetyltransferase</fullName>
    </submittedName>
</protein>
<dbReference type="Proteomes" id="UP000284605">
    <property type="component" value="Unassembled WGS sequence"/>
</dbReference>
<evidence type="ECO:0000313" key="4">
    <source>
        <dbReference type="EMBL" id="RJF87338.1"/>
    </source>
</evidence>
<evidence type="ECO:0000313" key="5">
    <source>
        <dbReference type="Proteomes" id="UP000284605"/>
    </source>
</evidence>
<dbReference type="PANTHER" id="PTHR36449:SF1">
    <property type="entry name" value="ACETYLTRANSFERASE"/>
    <property type="match status" value="1"/>
</dbReference>
<evidence type="ECO:0000256" key="2">
    <source>
        <dbReference type="ARBA" id="ARBA00022679"/>
    </source>
</evidence>
<dbReference type="SUPFAM" id="SSF55729">
    <property type="entry name" value="Acyl-CoA N-acyltransferases (Nat)"/>
    <property type="match status" value="1"/>
</dbReference>
<accession>A0A418WBN1</accession>
<evidence type="ECO:0000256" key="1">
    <source>
        <dbReference type="ARBA" id="ARBA00022649"/>
    </source>
</evidence>
<dbReference type="OrthoDB" id="9793394at2"/>
<sequence length="179" mass="19226">MTLPAWREEPIAKEHPRDGFDCGDADLNRYLLKFARQNHESGGAKTFVAVSDADARILGFYSLAPAVARYDQMPENLRKGLPRHDVPGYRLARLATDLSVQGRGLGGQLLLAAGRRCLRVSGEVGGVALYIDAKNERVAAWYEALGAMRLTGVAEGAVPIPMAIALKTIAAALAAADRL</sequence>
<keyword evidence="5" id="KW-1185">Reference proteome</keyword>
<dbReference type="InterPro" id="IPR016181">
    <property type="entry name" value="Acyl_CoA_acyltransferase"/>
</dbReference>
<reference evidence="4 5" key="1">
    <citation type="submission" date="2018-09" db="EMBL/GenBank/DDBJ databases">
        <authorList>
            <person name="Zhu H."/>
        </authorList>
    </citation>
    <scope>NUCLEOTIDE SEQUENCE [LARGE SCALE GENOMIC DNA]</scope>
    <source>
        <strain evidence="4 5">K1W22B-8</strain>
    </source>
</reference>
<name>A0A418WBN1_9PROT</name>
<dbReference type="RefSeq" id="WP_119777980.1">
    <property type="nucleotide sequence ID" value="NZ_QYUK01000011.1"/>
</dbReference>
<dbReference type="AlphaFoldDB" id="A0A418WBN1"/>
<dbReference type="GO" id="GO:0016746">
    <property type="term" value="F:acyltransferase activity"/>
    <property type="evidence" value="ECO:0007669"/>
    <property type="project" value="UniProtKB-KW"/>
</dbReference>
<gene>
    <name evidence="4" type="ORF">D3874_10125</name>
</gene>
<organism evidence="4 5">
    <name type="scientific">Oleomonas cavernae</name>
    <dbReference type="NCBI Taxonomy" id="2320859"/>
    <lineage>
        <taxon>Bacteria</taxon>
        <taxon>Pseudomonadati</taxon>
        <taxon>Pseudomonadota</taxon>
        <taxon>Alphaproteobacteria</taxon>
        <taxon>Acetobacterales</taxon>
        <taxon>Acetobacteraceae</taxon>
        <taxon>Oleomonas</taxon>
    </lineage>
</organism>
<keyword evidence="1" id="KW-1277">Toxin-antitoxin system</keyword>
<dbReference type="PANTHER" id="PTHR36449">
    <property type="entry name" value="ACETYLTRANSFERASE-RELATED"/>
    <property type="match status" value="1"/>
</dbReference>
<dbReference type="EMBL" id="QYUK01000011">
    <property type="protein sequence ID" value="RJF87338.1"/>
    <property type="molecule type" value="Genomic_DNA"/>
</dbReference>
<keyword evidence="3" id="KW-0012">Acyltransferase</keyword>
<keyword evidence="2 4" id="KW-0808">Transferase</keyword>
<evidence type="ECO:0000256" key="3">
    <source>
        <dbReference type="ARBA" id="ARBA00023315"/>
    </source>
</evidence>
<dbReference type="Gene3D" id="3.40.630.30">
    <property type="match status" value="1"/>
</dbReference>
<comment type="caution">
    <text evidence="4">The sequence shown here is derived from an EMBL/GenBank/DDBJ whole genome shotgun (WGS) entry which is preliminary data.</text>
</comment>
<proteinExistence type="predicted"/>